<evidence type="ECO:0000313" key="1">
    <source>
        <dbReference type="EMBL" id="SLM11151.1"/>
    </source>
</evidence>
<sequence>MEFGLFASIRWTQRIRDSSLLVIRLLSTIDEFHYSQGLGMLEDGMYIFDADKTVQDEFRVELDVPVENEYTFG</sequence>
<reference evidence="1" key="1">
    <citation type="submission" date="2017-02" db="EMBL/GenBank/DDBJ databases">
        <authorList>
            <person name="Regsiter A."/>
            <person name="William W."/>
        </authorList>
    </citation>
    <scope>NUCLEOTIDE SEQUENCE</scope>
    <source>
        <strain evidence="1">Bib</strain>
    </source>
</reference>
<protein>
    <submittedName>
        <fullName evidence="1">Uncharacterized protein</fullName>
    </submittedName>
</protein>
<accession>A0A3P3XGI2</accession>
<name>A0A3P3XGI2_9SPIR</name>
<proteinExistence type="predicted"/>
<dbReference type="AlphaFoldDB" id="A0A3P3XGI2"/>
<dbReference type="EMBL" id="FWDM01000010">
    <property type="protein sequence ID" value="SLM11151.1"/>
    <property type="molecule type" value="Genomic_DNA"/>
</dbReference>
<gene>
    <name evidence="1" type="ORF">SPIROBIBN47_180020</name>
</gene>
<organism evidence="1">
    <name type="scientific">uncultured spirochete</name>
    <dbReference type="NCBI Taxonomy" id="156406"/>
    <lineage>
        <taxon>Bacteria</taxon>
        <taxon>Pseudomonadati</taxon>
        <taxon>Spirochaetota</taxon>
        <taxon>Spirochaetia</taxon>
        <taxon>Spirochaetales</taxon>
        <taxon>environmental samples</taxon>
    </lineage>
</organism>